<feature type="region of interest" description="Disordered" evidence="1">
    <location>
        <begin position="1"/>
        <end position="25"/>
    </location>
</feature>
<keyword evidence="3" id="KW-1185">Reference proteome</keyword>
<evidence type="ECO:0000256" key="1">
    <source>
        <dbReference type="SAM" id="MobiDB-lite"/>
    </source>
</evidence>
<name>A0A225DFR4_9BACT</name>
<reference evidence="3" key="1">
    <citation type="submission" date="2017-06" db="EMBL/GenBank/DDBJ databases">
        <title>Genome analysis of Fimbriiglobus ruber SP5, the first member of the order Planctomycetales with confirmed chitinolytic capability.</title>
        <authorList>
            <person name="Ravin N.V."/>
            <person name="Rakitin A.L."/>
            <person name="Ivanova A.A."/>
            <person name="Beletsky A.V."/>
            <person name="Kulichevskaya I.S."/>
            <person name="Mardanov A.V."/>
            <person name="Dedysh S.N."/>
        </authorList>
    </citation>
    <scope>NUCLEOTIDE SEQUENCE [LARGE SCALE GENOMIC DNA]</scope>
    <source>
        <strain evidence="3">SP5</strain>
    </source>
</reference>
<organism evidence="2 3">
    <name type="scientific">Fimbriiglobus ruber</name>
    <dbReference type="NCBI Taxonomy" id="1908690"/>
    <lineage>
        <taxon>Bacteria</taxon>
        <taxon>Pseudomonadati</taxon>
        <taxon>Planctomycetota</taxon>
        <taxon>Planctomycetia</taxon>
        <taxon>Gemmatales</taxon>
        <taxon>Gemmataceae</taxon>
        <taxon>Fimbriiglobus</taxon>
    </lineage>
</organism>
<dbReference type="AlphaFoldDB" id="A0A225DFR4"/>
<accession>A0A225DFR4</accession>
<sequence>MGCNTGFGPFSSAYANGVEDRPKQAATSRTVIQLIAHREGRLACES</sequence>
<dbReference type="Proteomes" id="UP000214646">
    <property type="component" value="Unassembled WGS sequence"/>
</dbReference>
<comment type="caution">
    <text evidence="2">The sequence shown here is derived from an EMBL/GenBank/DDBJ whole genome shotgun (WGS) entry which is preliminary data.</text>
</comment>
<proteinExistence type="predicted"/>
<protein>
    <submittedName>
        <fullName evidence="2">Uncharacterized protein</fullName>
    </submittedName>
</protein>
<dbReference type="EMBL" id="NIDE01000017">
    <property type="protein sequence ID" value="OWK35999.1"/>
    <property type="molecule type" value="Genomic_DNA"/>
</dbReference>
<evidence type="ECO:0000313" key="3">
    <source>
        <dbReference type="Proteomes" id="UP000214646"/>
    </source>
</evidence>
<gene>
    <name evidence="2" type="ORF">FRUB_08562</name>
</gene>
<evidence type="ECO:0000313" key="2">
    <source>
        <dbReference type="EMBL" id="OWK35999.1"/>
    </source>
</evidence>